<evidence type="ECO:0000313" key="1">
    <source>
        <dbReference type="Proteomes" id="UP000887580"/>
    </source>
</evidence>
<protein>
    <submittedName>
        <fullName evidence="2">Ubiquitin-like domain-containing protein</fullName>
    </submittedName>
</protein>
<reference evidence="2" key="1">
    <citation type="submission" date="2022-11" db="UniProtKB">
        <authorList>
            <consortium name="WormBaseParasite"/>
        </authorList>
    </citation>
    <scope>IDENTIFICATION</scope>
</reference>
<dbReference type="Proteomes" id="UP000887580">
    <property type="component" value="Unplaced"/>
</dbReference>
<proteinExistence type="predicted"/>
<accession>A0AC35GFI1</accession>
<evidence type="ECO:0000313" key="2">
    <source>
        <dbReference type="WBParaSite" id="PS1159_v2.g4625.t1"/>
    </source>
</evidence>
<sequence>MSFDNNLVNAGLEAVIGKELIVPKENGNSSPITSDQLFKYSFPLIGIDNAESSSDAKDGYQIFVKTLTGETITLEVESGFTTEKIKAMVYEKKQIPPDQQRLIFAGAQLENGFTLKKYKIHKESAVHLVLRLRGGGFSVYHIDIEFFDPQFHYDFRKLDDKGQSFVRGGK</sequence>
<organism evidence="1 2">
    <name type="scientific">Panagrolaimus sp. PS1159</name>
    <dbReference type="NCBI Taxonomy" id="55785"/>
    <lineage>
        <taxon>Eukaryota</taxon>
        <taxon>Metazoa</taxon>
        <taxon>Ecdysozoa</taxon>
        <taxon>Nematoda</taxon>
        <taxon>Chromadorea</taxon>
        <taxon>Rhabditida</taxon>
        <taxon>Tylenchina</taxon>
        <taxon>Panagrolaimomorpha</taxon>
        <taxon>Panagrolaimoidea</taxon>
        <taxon>Panagrolaimidae</taxon>
        <taxon>Panagrolaimus</taxon>
    </lineage>
</organism>
<name>A0AC35GFI1_9BILA</name>
<dbReference type="WBParaSite" id="PS1159_v2.g4625.t1">
    <property type="protein sequence ID" value="PS1159_v2.g4625.t1"/>
    <property type="gene ID" value="PS1159_v2.g4625"/>
</dbReference>